<evidence type="ECO:0000313" key="3">
    <source>
        <dbReference type="Proteomes" id="UP001234178"/>
    </source>
</evidence>
<keyword evidence="3" id="KW-1185">Reference proteome</keyword>
<sequence length="91" mass="10309">MDRVISRRQRPRNSPELARRISKFGSVVRLGWGVGDREAKKRDVLANDSLNDRAKKDSTSLNNLLADCKTTETTAVENDEDNNVDTHQRAE</sequence>
<organism evidence="2 3">
    <name type="scientific">Daphnia magna</name>
    <dbReference type="NCBI Taxonomy" id="35525"/>
    <lineage>
        <taxon>Eukaryota</taxon>
        <taxon>Metazoa</taxon>
        <taxon>Ecdysozoa</taxon>
        <taxon>Arthropoda</taxon>
        <taxon>Crustacea</taxon>
        <taxon>Branchiopoda</taxon>
        <taxon>Diplostraca</taxon>
        <taxon>Cladocera</taxon>
        <taxon>Anomopoda</taxon>
        <taxon>Daphniidae</taxon>
        <taxon>Daphnia</taxon>
    </lineage>
</organism>
<dbReference type="Proteomes" id="UP001234178">
    <property type="component" value="Unassembled WGS sequence"/>
</dbReference>
<evidence type="ECO:0000313" key="2">
    <source>
        <dbReference type="EMBL" id="KAK4009781.1"/>
    </source>
</evidence>
<protein>
    <submittedName>
        <fullName evidence="2">Uncharacterized protein</fullName>
    </submittedName>
</protein>
<gene>
    <name evidence="2" type="ORF">OUZ56_018929</name>
</gene>
<proteinExistence type="predicted"/>
<feature type="region of interest" description="Disordered" evidence="1">
    <location>
        <begin position="72"/>
        <end position="91"/>
    </location>
</feature>
<evidence type="ECO:0000256" key="1">
    <source>
        <dbReference type="SAM" id="MobiDB-lite"/>
    </source>
</evidence>
<name>A0ABQ9ZA58_9CRUS</name>
<accession>A0ABQ9ZA58</accession>
<reference evidence="2 3" key="1">
    <citation type="journal article" date="2023" name="Nucleic Acids Res.">
        <title>The hologenome of Daphnia magna reveals possible DNA methylation and microbiome-mediated evolution of the host genome.</title>
        <authorList>
            <person name="Chaturvedi A."/>
            <person name="Li X."/>
            <person name="Dhandapani V."/>
            <person name="Marshall H."/>
            <person name="Kissane S."/>
            <person name="Cuenca-Cambronero M."/>
            <person name="Asole G."/>
            <person name="Calvet F."/>
            <person name="Ruiz-Romero M."/>
            <person name="Marangio P."/>
            <person name="Guigo R."/>
            <person name="Rago D."/>
            <person name="Mirbahai L."/>
            <person name="Eastwood N."/>
            <person name="Colbourne J.K."/>
            <person name="Zhou J."/>
            <person name="Mallon E."/>
            <person name="Orsini L."/>
        </authorList>
    </citation>
    <scope>NUCLEOTIDE SEQUENCE [LARGE SCALE GENOMIC DNA]</scope>
    <source>
        <strain evidence="2">LRV0_1</strain>
    </source>
</reference>
<comment type="caution">
    <text evidence="2">The sequence shown here is derived from an EMBL/GenBank/DDBJ whole genome shotgun (WGS) entry which is preliminary data.</text>
</comment>
<dbReference type="EMBL" id="JAOYFB010000003">
    <property type="protein sequence ID" value="KAK4009781.1"/>
    <property type="molecule type" value="Genomic_DNA"/>
</dbReference>